<dbReference type="InterPro" id="IPR029052">
    <property type="entry name" value="Metallo-depent_PP-like"/>
</dbReference>
<organism evidence="3 4">
    <name type="scientific">Reticulomyxa filosa</name>
    <dbReference type="NCBI Taxonomy" id="46433"/>
    <lineage>
        <taxon>Eukaryota</taxon>
        <taxon>Sar</taxon>
        <taxon>Rhizaria</taxon>
        <taxon>Retaria</taxon>
        <taxon>Foraminifera</taxon>
        <taxon>Monothalamids</taxon>
        <taxon>Reticulomyxidae</taxon>
        <taxon>Reticulomyxa</taxon>
    </lineage>
</organism>
<sequence>FFFFALFFCLYLGVDKGMEQNYEGKLLSAEQWEWFENVLNTYTSKVDLMLIVSSIQVLTSNPYFESYVPFLSYTSPLFFFLNKQYSILGWGQYPSEKHKLLTLLTKYLENNGAKSSPITLLLSGDVHHSEMIGGDRAKYGPLEVTTSGLTHGINRQGITKYFARSIIQRYFSHRLDPQSVSTNLAFGIIDVFNQSLVDVSVHDAYSGAKLFHSHVKRHAAAENKSYATALLSEQLNDKDKFYLQCHLALYGFEIVVILAPFLAFALFCYFFVQHKQKTNPNVATNGLVQCCFLALILFILSLKFLSKDLVKEQLPTVKQKL</sequence>
<dbReference type="PANTHER" id="PTHR33987">
    <property type="entry name" value="CALCINEURIN-LIKE METALLO-PHOSPHOESTERASE SUPERFAMILY PROTEIN"/>
    <property type="match status" value="1"/>
</dbReference>
<evidence type="ECO:0008006" key="5">
    <source>
        <dbReference type="Google" id="ProtNLM"/>
    </source>
</evidence>
<dbReference type="SUPFAM" id="SSF56300">
    <property type="entry name" value="Metallo-dependent phosphatases"/>
    <property type="match status" value="1"/>
</dbReference>
<feature type="chain" id="PRO_5004975576" description="PhoD-like phosphatase metallophosphatase domain-containing protein" evidence="2">
    <location>
        <begin position="18"/>
        <end position="321"/>
    </location>
</feature>
<dbReference type="Gene3D" id="3.60.21.70">
    <property type="entry name" value="PhoD-like phosphatase"/>
    <property type="match status" value="1"/>
</dbReference>
<feature type="transmembrane region" description="Helical" evidence="1">
    <location>
        <begin position="247"/>
        <end position="272"/>
    </location>
</feature>
<dbReference type="AlphaFoldDB" id="X6N9U8"/>
<evidence type="ECO:0000256" key="2">
    <source>
        <dbReference type="SAM" id="SignalP"/>
    </source>
</evidence>
<reference evidence="3 4" key="1">
    <citation type="journal article" date="2013" name="Curr. Biol.">
        <title>The Genome of the Foraminiferan Reticulomyxa filosa.</title>
        <authorList>
            <person name="Glockner G."/>
            <person name="Hulsmann N."/>
            <person name="Schleicher M."/>
            <person name="Noegel A.A."/>
            <person name="Eichinger L."/>
            <person name="Gallinger C."/>
            <person name="Pawlowski J."/>
            <person name="Sierra R."/>
            <person name="Euteneuer U."/>
            <person name="Pillet L."/>
            <person name="Moustafa A."/>
            <person name="Platzer M."/>
            <person name="Groth M."/>
            <person name="Szafranski K."/>
            <person name="Schliwa M."/>
        </authorList>
    </citation>
    <scope>NUCLEOTIDE SEQUENCE [LARGE SCALE GENOMIC DNA]</scope>
</reference>
<dbReference type="EMBL" id="ASPP01010248">
    <property type="protein sequence ID" value="ETO23070.1"/>
    <property type="molecule type" value="Genomic_DNA"/>
</dbReference>
<evidence type="ECO:0000313" key="3">
    <source>
        <dbReference type="EMBL" id="ETO23070.1"/>
    </source>
</evidence>
<accession>X6N9U8</accession>
<comment type="caution">
    <text evidence="3">The sequence shown here is derived from an EMBL/GenBank/DDBJ whole genome shotgun (WGS) entry which is preliminary data.</text>
</comment>
<dbReference type="PANTHER" id="PTHR33987:SF1">
    <property type="entry name" value="CALCINEURIN-LIKE METALLO-PHOSPHOESTERASE SUPERFAMILY PROTEIN"/>
    <property type="match status" value="1"/>
</dbReference>
<keyword evidence="2" id="KW-0732">Signal</keyword>
<gene>
    <name evidence="3" type="ORF">RFI_14114</name>
</gene>
<keyword evidence="1" id="KW-1133">Transmembrane helix</keyword>
<dbReference type="Proteomes" id="UP000023152">
    <property type="component" value="Unassembled WGS sequence"/>
</dbReference>
<feature type="transmembrane region" description="Helical" evidence="1">
    <location>
        <begin position="284"/>
        <end position="305"/>
    </location>
</feature>
<dbReference type="InterPro" id="IPR038607">
    <property type="entry name" value="PhoD-like_sf"/>
</dbReference>
<evidence type="ECO:0000256" key="1">
    <source>
        <dbReference type="SAM" id="Phobius"/>
    </source>
</evidence>
<evidence type="ECO:0000313" key="4">
    <source>
        <dbReference type="Proteomes" id="UP000023152"/>
    </source>
</evidence>
<keyword evidence="4" id="KW-1185">Reference proteome</keyword>
<dbReference type="OrthoDB" id="10266805at2759"/>
<proteinExistence type="predicted"/>
<keyword evidence="1" id="KW-0812">Transmembrane</keyword>
<keyword evidence="1" id="KW-0472">Membrane</keyword>
<feature type="non-terminal residue" evidence="3">
    <location>
        <position position="1"/>
    </location>
</feature>
<protein>
    <recommendedName>
        <fullName evidence="5">PhoD-like phosphatase metallophosphatase domain-containing protein</fullName>
    </recommendedName>
</protein>
<name>X6N9U8_RETFI</name>
<feature type="signal peptide" evidence="2">
    <location>
        <begin position="1"/>
        <end position="17"/>
    </location>
</feature>